<feature type="compositionally biased region" description="Basic and acidic residues" evidence="1">
    <location>
        <begin position="14"/>
        <end position="24"/>
    </location>
</feature>
<keyword evidence="3" id="KW-1185">Reference proteome</keyword>
<dbReference type="EMBL" id="CAJVPZ010029401">
    <property type="protein sequence ID" value="CAG8734107.1"/>
    <property type="molecule type" value="Genomic_DNA"/>
</dbReference>
<protein>
    <submittedName>
        <fullName evidence="2">11248_t:CDS:1</fullName>
    </submittedName>
</protein>
<reference evidence="2" key="1">
    <citation type="submission" date="2021-06" db="EMBL/GenBank/DDBJ databases">
        <authorList>
            <person name="Kallberg Y."/>
            <person name="Tangrot J."/>
            <person name="Rosling A."/>
        </authorList>
    </citation>
    <scope>NUCLEOTIDE SEQUENCE</scope>
    <source>
        <strain evidence="2">IN212</strain>
    </source>
</reference>
<comment type="caution">
    <text evidence="2">The sequence shown here is derived from an EMBL/GenBank/DDBJ whole genome shotgun (WGS) entry which is preliminary data.</text>
</comment>
<evidence type="ECO:0000313" key="3">
    <source>
        <dbReference type="Proteomes" id="UP000789396"/>
    </source>
</evidence>
<accession>A0A9N9IHT3</accession>
<dbReference type="AlphaFoldDB" id="A0A9N9IHT3"/>
<dbReference type="Proteomes" id="UP000789396">
    <property type="component" value="Unassembled WGS sequence"/>
</dbReference>
<gene>
    <name evidence="2" type="ORF">RFULGI_LOCUS12362</name>
</gene>
<proteinExistence type="predicted"/>
<feature type="region of interest" description="Disordered" evidence="1">
    <location>
        <begin position="1"/>
        <end position="40"/>
    </location>
</feature>
<name>A0A9N9IHT3_9GLOM</name>
<organism evidence="2 3">
    <name type="scientific">Racocetra fulgida</name>
    <dbReference type="NCBI Taxonomy" id="60492"/>
    <lineage>
        <taxon>Eukaryota</taxon>
        <taxon>Fungi</taxon>
        <taxon>Fungi incertae sedis</taxon>
        <taxon>Mucoromycota</taxon>
        <taxon>Glomeromycotina</taxon>
        <taxon>Glomeromycetes</taxon>
        <taxon>Diversisporales</taxon>
        <taxon>Gigasporaceae</taxon>
        <taxon>Racocetra</taxon>
    </lineage>
</organism>
<evidence type="ECO:0000256" key="1">
    <source>
        <dbReference type="SAM" id="MobiDB-lite"/>
    </source>
</evidence>
<evidence type="ECO:0000313" key="2">
    <source>
        <dbReference type="EMBL" id="CAG8734107.1"/>
    </source>
</evidence>
<feature type="non-terminal residue" evidence="2">
    <location>
        <position position="107"/>
    </location>
</feature>
<sequence length="107" mass="11822">MNEGDTLMSLLETSKNETSEDKTLLETSEDEMSLETSEDKNVPSLAQLTMASSSNILKDTMSCEVTLNTPQQFLTSSSFLENTTPYKITPNTFQRSPTLSDTNIITS</sequence>